<comment type="caution">
    <text evidence="2">The sequence shown here is derived from an EMBL/GenBank/DDBJ whole genome shotgun (WGS) entry which is preliminary data.</text>
</comment>
<dbReference type="PROSITE" id="PS51257">
    <property type="entry name" value="PROKAR_LIPOPROTEIN"/>
    <property type="match status" value="1"/>
</dbReference>
<dbReference type="PANTHER" id="PTHR41247:SF1">
    <property type="entry name" value="HTH-TYPE TRANSCRIPTIONAL REPRESSOR YCNK"/>
    <property type="match status" value="1"/>
</dbReference>
<evidence type="ECO:0000313" key="2">
    <source>
        <dbReference type="EMBL" id="OKL43757.1"/>
    </source>
</evidence>
<dbReference type="Pfam" id="PF05573">
    <property type="entry name" value="NosL"/>
    <property type="match status" value="1"/>
</dbReference>
<keyword evidence="1" id="KW-0732">Signal</keyword>
<dbReference type="Gene3D" id="3.30.70.2060">
    <property type="match status" value="1"/>
</dbReference>
<dbReference type="RefSeq" id="WP_028481523.1">
    <property type="nucleotide sequence ID" value="NZ_LVVZ01000018.1"/>
</dbReference>
<accession>A0A1U7JGB2</accession>
<dbReference type="PANTHER" id="PTHR41247">
    <property type="entry name" value="HTH-TYPE TRANSCRIPTIONAL REPRESSOR YCNK"/>
    <property type="match status" value="1"/>
</dbReference>
<dbReference type="InterPro" id="IPR008719">
    <property type="entry name" value="N2O_reductase_NosL"/>
</dbReference>
<dbReference type="AlphaFoldDB" id="A0A1U7JGB2"/>
<protein>
    <submittedName>
        <fullName evidence="2">Copper resistance protein CopZ</fullName>
    </submittedName>
</protein>
<dbReference type="Gene3D" id="3.30.70.2050">
    <property type="match status" value="1"/>
</dbReference>
<feature type="signal peptide" evidence="1">
    <location>
        <begin position="1"/>
        <end position="17"/>
    </location>
</feature>
<proteinExistence type="predicted"/>
<name>A0A1U7JGB2_9HYPH</name>
<dbReference type="SUPFAM" id="SSF160387">
    <property type="entry name" value="NosL/MerB-like"/>
    <property type="match status" value="1"/>
</dbReference>
<evidence type="ECO:0000313" key="3">
    <source>
        <dbReference type="Proteomes" id="UP000185783"/>
    </source>
</evidence>
<evidence type="ECO:0000256" key="1">
    <source>
        <dbReference type="SAM" id="SignalP"/>
    </source>
</evidence>
<dbReference type="Proteomes" id="UP000185783">
    <property type="component" value="Unassembled WGS sequence"/>
</dbReference>
<gene>
    <name evidence="2" type="ORF">A3843_11575</name>
</gene>
<reference evidence="2 3" key="1">
    <citation type="submission" date="2016-03" db="EMBL/GenBank/DDBJ databases">
        <title>Genome sequence of Nesiotobacter sp. nov., a moderately halophilic alphaproteobacterium isolated from the Yellow Sea, China.</title>
        <authorList>
            <person name="Zhang G."/>
            <person name="Zhang R."/>
        </authorList>
    </citation>
    <scope>NUCLEOTIDE SEQUENCE [LARGE SCALE GENOMIC DNA]</scope>
    <source>
        <strain evidence="2 3">WB1-6</strain>
    </source>
</reference>
<dbReference type="EMBL" id="LVVZ01000018">
    <property type="protein sequence ID" value="OKL43757.1"/>
    <property type="molecule type" value="Genomic_DNA"/>
</dbReference>
<dbReference type="STRING" id="197461.A3843_11575"/>
<organism evidence="2 3">
    <name type="scientific">Pseudovibrio exalbescens</name>
    <dbReference type="NCBI Taxonomy" id="197461"/>
    <lineage>
        <taxon>Bacteria</taxon>
        <taxon>Pseudomonadati</taxon>
        <taxon>Pseudomonadota</taxon>
        <taxon>Alphaproteobacteria</taxon>
        <taxon>Hyphomicrobiales</taxon>
        <taxon>Stappiaceae</taxon>
        <taxon>Pseudovibrio</taxon>
    </lineage>
</organism>
<feature type="chain" id="PRO_5010533916" evidence="1">
    <location>
        <begin position="18"/>
        <end position="174"/>
    </location>
</feature>
<sequence length="174" mass="18557">MKPLFAIVLLLFVTSCADDQNAGKSKPSPVELTADAVSHYCQMNVLEHPGPKAQIHVAGMLAPLFFSQVRDAIAFIKSEERPGEVMAVYVSDMAKAPSWDEPGKNNWIDAESAYLVVGSNKRGGMGAPEIAPFGTGEAAARFAENYGGEVMTLEGIPKDAVLGSVNLFDEGAQR</sequence>
<keyword evidence="3" id="KW-1185">Reference proteome</keyword>